<gene>
    <name evidence="2" type="ORF">AUJ95_09375</name>
</gene>
<dbReference type="AlphaFoldDB" id="A0A1J5DJR0"/>
<sequence length="223" mass="25671">MEGWGTIFLTFTGTIYLIMMAYVSYRIKRSTESTRALVNEIKEIRKEESKPYVVIDIKPKEQAPQILEVKVANIGGGPAFNIKCGFQPDIVYRKESGIMLSDLPIFKGLAHLAPGEQTRFFFAAAVEYMTCKNNPKEFEAKTSYSDIFGDSHEKSYHIDLTVRTALLFAEEKGLNDVVVEIERLTREVCWLRKNIETFFEKDVEETKRPDMGTLKGIYREMKR</sequence>
<reference evidence="2 3" key="1">
    <citation type="journal article" date="2016" name="Environ. Microbiol.">
        <title>Genomic resolution of a cold subsurface aquifer community provides metabolic insights for novel microbes adapted to high CO concentrations.</title>
        <authorList>
            <person name="Probst A.J."/>
            <person name="Castelle C.J."/>
            <person name="Singh A."/>
            <person name="Brown C.T."/>
            <person name="Anantharaman K."/>
            <person name="Sharon I."/>
            <person name="Hug L.A."/>
            <person name="Burstein D."/>
            <person name="Emerson J.B."/>
            <person name="Thomas B.C."/>
            <person name="Banfield J.F."/>
        </authorList>
    </citation>
    <scope>NUCLEOTIDE SEQUENCE [LARGE SCALE GENOMIC DNA]</scope>
    <source>
        <strain evidence="2">CG2_30_40_21</strain>
    </source>
</reference>
<dbReference type="EMBL" id="MNYI01000240">
    <property type="protein sequence ID" value="OIP36445.1"/>
    <property type="molecule type" value="Genomic_DNA"/>
</dbReference>
<evidence type="ECO:0000313" key="2">
    <source>
        <dbReference type="EMBL" id="OIP36445.1"/>
    </source>
</evidence>
<accession>A0A1J5DJR0</accession>
<feature type="transmembrane region" description="Helical" evidence="1">
    <location>
        <begin position="6"/>
        <end position="25"/>
    </location>
</feature>
<dbReference type="STRING" id="1817895.AUJ95_09375"/>
<keyword evidence="1" id="KW-1133">Transmembrane helix</keyword>
<protein>
    <submittedName>
        <fullName evidence="2">Uncharacterized protein</fullName>
    </submittedName>
</protein>
<comment type="caution">
    <text evidence="2">The sequence shown here is derived from an EMBL/GenBank/DDBJ whole genome shotgun (WGS) entry which is preliminary data.</text>
</comment>
<evidence type="ECO:0000256" key="1">
    <source>
        <dbReference type="SAM" id="Phobius"/>
    </source>
</evidence>
<organism evidence="2 3">
    <name type="scientific">Candidatus Desantisbacteria bacterium CG2_30_40_21</name>
    <dbReference type="NCBI Taxonomy" id="1817895"/>
    <lineage>
        <taxon>Bacteria</taxon>
        <taxon>Candidatus Desantisiibacteriota</taxon>
    </lineage>
</organism>
<evidence type="ECO:0000313" key="3">
    <source>
        <dbReference type="Proteomes" id="UP000183085"/>
    </source>
</evidence>
<proteinExistence type="predicted"/>
<keyword evidence="1" id="KW-0472">Membrane</keyword>
<name>A0A1J5DJR0_9BACT</name>
<keyword evidence="1" id="KW-0812">Transmembrane</keyword>
<dbReference type="Proteomes" id="UP000183085">
    <property type="component" value="Unassembled WGS sequence"/>
</dbReference>